<keyword evidence="3" id="KW-1185">Reference proteome</keyword>
<feature type="non-terminal residue" evidence="2">
    <location>
        <position position="1"/>
    </location>
</feature>
<comment type="caution">
    <text evidence="2">The sequence shown here is derived from an EMBL/GenBank/DDBJ whole genome shotgun (WGS) entry which is preliminary data.</text>
</comment>
<evidence type="ECO:0000313" key="2">
    <source>
        <dbReference type="EMBL" id="KAK1875057.1"/>
    </source>
</evidence>
<dbReference type="EMBL" id="JASDAP010000334">
    <property type="protein sequence ID" value="KAK1875057.1"/>
    <property type="molecule type" value="Genomic_DNA"/>
</dbReference>
<evidence type="ECO:0000256" key="1">
    <source>
        <dbReference type="SAM" id="Coils"/>
    </source>
</evidence>
<protein>
    <submittedName>
        <fullName evidence="2">Cytoplasmic tRNA 2-thiolation protein 1</fullName>
    </submittedName>
</protein>
<organism evidence="2 3">
    <name type="scientific">Dissostichus eleginoides</name>
    <name type="common">Patagonian toothfish</name>
    <name type="synonym">Dissostichus amissus</name>
    <dbReference type="NCBI Taxonomy" id="100907"/>
    <lineage>
        <taxon>Eukaryota</taxon>
        <taxon>Metazoa</taxon>
        <taxon>Chordata</taxon>
        <taxon>Craniata</taxon>
        <taxon>Vertebrata</taxon>
        <taxon>Euteleostomi</taxon>
        <taxon>Actinopterygii</taxon>
        <taxon>Neopterygii</taxon>
        <taxon>Teleostei</taxon>
        <taxon>Neoteleostei</taxon>
        <taxon>Acanthomorphata</taxon>
        <taxon>Eupercaria</taxon>
        <taxon>Perciformes</taxon>
        <taxon>Notothenioidei</taxon>
        <taxon>Nototheniidae</taxon>
        <taxon>Dissostichus</taxon>
    </lineage>
</organism>
<dbReference type="AlphaFoldDB" id="A0AAD9B174"/>
<sequence length="458" mass="52557">VTKLKAEVANLKDEVAKLQKQIRELNDGFELSQAYNRNLKRAYDLSSGRGSTDIPSGEILCPPFPDHIPALNTLLEEYKELQEGPHPDAKLRHNVQNKLYRIRHFIGWMSKGQSGLAKLQFLDNQTRLKGWAGYLVDCGMVRTTSLHYLKNVRQFLVYVQETPPKTSRLGQKNVRMGIRYLKSVIKGWNRHVVQHQMSVKGRKDAVMHTVAELQQCRRLARLAIPKLLSKLEHQHSNSSLWKLQGYVAAYLASLYGYRLGVFLNMTDLEVSEAVHGDKDDYLLKMTHHKTNEAFGTAKMLLKKEEYGWLLKLIALKTKCASTKELSKFVFFNTTFGTNRNLTKHLQMVWSEMQLRGEVNFITLRTAVATFARDRHGEDSVQRKSMARLMCHDTATADRHYAMDLSVEQARNGRLLFEQAQETTNSRTLPQTQRPQSAWNFRARSNETKLQALGPSFVP</sequence>
<feature type="coiled-coil region" evidence="1">
    <location>
        <begin position="1"/>
        <end position="28"/>
    </location>
</feature>
<keyword evidence="1" id="KW-0175">Coiled coil</keyword>
<accession>A0AAD9B174</accession>
<dbReference type="Proteomes" id="UP001228049">
    <property type="component" value="Unassembled WGS sequence"/>
</dbReference>
<gene>
    <name evidence="2" type="ORF">KUDE01_000010</name>
</gene>
<proteinExistence type="predicted"/>
<evidence type="ECO:0000313" key="3">
    <source>
        <dbReference type="Proteomes" id="UP001228049"/>
    </source>
</evidence>
<reference evidence="2" key="1">
    <citation type="submission" date="2023-04" db="EMBL/GenBank/DDBJ databases">
        <title>Chromosome-level genome of Chaenocephalus aceratus.</title>
        <authorList>
            <person name="Park H."/>
        </authorList>
    </citation>
    <scope>NUCLEOTIDE SEQUENCE</scope>
    <source>
        <strain evidence="2">DE</strain>
        <tissue evidence="2">Muscle</tissue>
    </source>
</reference>
<name>A0AAD9B174_DISEL</name>